<sequence>MPLELEGTLSVRYTDKDSLRFVASIVFRVLASLGNISVRHFTHIFLSLYDYEYLSKEDLKSIENHKFCNDQFLMILYLILKMVYSHALPTKYDAVETNPVNNYIFRPLYYKLGTYIPKSVAPNVITAGTFLLALSQYMILAYYDYYFFADAPGSPEEKRVPNWIWLYSSIGMALSTFFGKTDDDTGYSLS</sequence>
<evidence type="ECO:0000313" key="1">
    <source>
        <dbReference type="Proteomes" id="UP000887565"/>
    </source>
</evidence>
<name>A0A915IQD8_ROMCU</name>
<protein>
    <submittedName>
        <fullName evidence="2">Derlin</fullName>
    </submittedName>
</protein>
<evidence type="ECO:0000313" key="2">
    <source>
        <dbReference type="WBParaSite" id="nRc.2.0.1.t16408-RA"/>
    </source>
</evidence>
<accession>A0A915IQD8</accession>
<dbReference type="AlphaFoldDB" id="A0A915IQD8"/>
<organism evidence="1 2">
    <name type="scientific">Romanomermis culicivorax</name>
    <name type="common">Nematode worm</name>
    <dbReference type="NCBI Taxonomy" id="13658"/>
    <lineage>
        <taxon>Eukaryota</taxon>
        <taxon>Metazoa</taxon>
        <taxon>Ecdysozoa</taxon>
        <taxon>Nematoda</taxon>
        <taxon>Enoplea</taxon>
        <taxon>Dorylaimia</taxon>
        <taxon>Mermithida</taxon>
        <taxon>Mermithoidea</taxon>
        <taxon>Mermithidae</taxon>
        <taxon>Romanomermis</taxon>
    </lineage>
</organism>
<dbReference type="WBParaSite" id="nRc.2.0.1.t16408-RA">
    <property type="protein sequence ID" value="nRc.2.0.1.t16408-RA"/>
    <property type="gene ID" value="nRc.2.0.1.g16408"/>
</dbReference>
<reference evidence="2" key="1">
    <citation type="submission" date="2022-11" db="UniProtKB">
        <authorList>
            <consortium name="WormBaseParasite"/>
        </authorList>
    </citation>
    <scope>IDENTIFICATION</scope>
</reference>
<proteinExistence type="predicted"/>
<dbReference type="Proteomes" id="UP000887565">
    <property type="component" value="Unplaced"/>
</dbReference>
<keyword evidence="1" id="KW-1185">Reference proteome</keyword>